<reference evidence="1 2" key="1">
    <citation type="submission" date="2020-08" db="EMBL/GenBank/DDBJ databases">
        <title>Genomic Encyclopedia of Type Strains, Phase IV (KMG-IV): sequencing the most valuable type-strain genomes for metagenomic binning, comparative biology and taxonomic classification.</title>
        <authorList>
            <person name="Goeker M."/>
        </authorList>
    </citation>
    <scope>NUCLEOTIDE SEQUENCE [LARGE SCALE GENOMIC DNA]</scope>
    <source>
        <strain evidence="1 2">DSM 103336</strain>
    </source>
</reference>
<dbReference type="InterPro" id="IPR017853">
    <property type="entry name" value="GH"/>
</dbReference>
<proteinExistence type="predicted"/>
<dbReference type="AlphaFoldDB" id="A0A7W9F2S7"/>
<organism evidence="1 2">
    <name type="scientific">Sphingomonas prati</name>
    <dbReference type="NCBI Taxonomy" id="1843237"/>
    <lineage>
        <taxon>Bacteria</taxon>
        <taxon>Pseudomonadati</taxon>
        <taxon>Pseudomonadota</taxon>
        <taxon>Alphaproteobacteria</taxon>
        <taxon>Sphingomonadales</taxon>
        <taxon>Sphingomonadaceae</taxon>
        <taxon>Sphingomonas</taxon>
    </lineage>
</organism>
<dbReference type="Pfam" id="PF00232">
    <property type="entry name" value="Glyco_hydro_1"/>
    <property type="match status" value="1"/>
</dbReference>
<comment type="caution">
    <text evidence="1">The sequence shown here is derived from an EMBL/GenBank/DDBJ whole genome shotgun (WGS) entry which is preliminary data.</text>
</comment>
<evidence type="ECO:0000313" key="1">
    <source>
        <dbReference type="EMBL" id="MBB5730832.1"/>
    </source>
</evidence>
<accession>A0A7W9F2S7</accession>
<sequence>MRRDLMAECGHYDRWREDLELTLALGCHHLRYGPPYYRTHLGPGRNDWSFTDEVLPVMRDMGITPILDLCHFGVPDWIGDFQNADWPRYFAEYARAFAERYPWIRLFTPVNEMYITAEFSGYYGWWNERLASHAGFVGALKNVTRASLEAMLTILEVRPDALFIHAESSEHTHANHPDLTSEAEMFNERRFLTLDLICGKRISAGMFAYLRENGMTEAEYARFRSVDLVEHFILGHDYYVTNEHLLVSPEIRKAAGEVFGYAPVALAYHERYRLPIMHTETNLVDRGVTKRPNGFGKRGRISICCVRWACRSAA</sequence>
<name>A0A7W9F2S7_9SPHN</name>
<dbReference type="RefSeq" id="WP_184075346.1">
    <property type="nucleotide sequence ID" value="NZ_JACIJR010000010.1"/>
</dbReference>
<dbReference type="GO" id="GO:0004553">
    <property type="term" value="F:hydrolase activity, hydrolyzing O-glycosyl compounds"/>
    <property type="evidence" value="ECO:0007669"/>
    <property type="project" value="InterPro"/>
</dbReference>
<dbReference type="Proteomes" id="UP000546701">
    <property type="component" value="Unassembled WGS sequence"/>
</dbReference>
<dbReference type="EMBL" id="JACIJR010000010">
    <property type="protein sequence ID" value="MBB5730832.1"/>
    <property type="molecule type" value="Genomic_DNA"/>
</dbReference>
<evidence type="ECO:0000313" key="2">
    <source>
        <dbReference type="Proteomes" id="UP000546701"/>
    </source>
</evidence>
<protein>
    <submittedName>
        <fullName evidence="1">Beta-glucosidase/6-phospho-beta-glucosidase/beta-galactosidase</fullName>
    </submittedName>
</protein>
<gene>
    <name evidence="1" type="ORF">FHS99_003339</name>
</gene>
<keyword evidence="2" id="KW-1185">Reference proteome</keyword>
<dbReference type="InterPro" id="IPR001360">
    <property type="entry name" value="Glyco_hydro_1"/>
</dbReference>
<dbReference type="SUPFAM" id="SSF51445">
    <property type="entry name" value="(Trans)glycosidases"/>
    <property type="match status" value="1"/>
</dbReference>
<dbReference type="GO" id="GO:0005975">
    <property type="term" value="P:carbohydrate metabolic process"/>
    <property type="evidence" value="ECO:0007669"/>
    <property type="project" value="InterPro"/>
</dbReference>
<dbReference type="Gene3D" id="3.20.20.80">
    <property type="entry name" value="Glycosidases"/>
    <property type="match status" value="1"/>
</dbReference>